<proteinExistence type="predicted"/>
<keyword evidence="1" id="KW-1133">Transmembrane helix</keyword>
<feature type="transmembrane region" description="Helical" evidence="1">
    <location>
        <begin position="12"/>
        <end position="30"/>
    </location>
</feature>
<reference evidence="3" key="1">
    <citation type="journal article" date="2019" name="Int. J. Syst. Evol. Microbiol.">
        <title>The Global Catalogue of Microorganisms (GCM) 10K type strain sequencing project: providing services to taxonomists for standard genome sequencing and annotation.</title>
        <authorList>
            <consortium name="The Broad Institute Genomics Platform"/>
            <consortium name="The Broad Institute Genome Sequencing Center for Infectious Disease"/>
            <person name="Wu L."/>
            <person name="Ma J."/>
        </authorList>
    </citation>
    <scope>NUCLEOTIDE SEQUENCE [LARGE SCALE GENOMIC DNA]</scope>
    <source>
        <strain evidence="3">CGMCC 1.16031</strain>
    </source>
</reference>
<keyword evidence="1" id="KW-0472">Membrane</keyword>
<organism evidence="2 3">
    <name type="scientific">Pseudobowmanella zhangzhouensis</name>
    <dbReference type="NCBI Taxonomy" id="1537679"/>
    <lineage>
        <taxon>Bacteria</taxon>
        <taxon>Pseudomonadati</taxon>
        <taxon>Pseudomonadota</taxon>
        <taxon>Gammaproteobacteria</taxon>
        <taxon>Alteromonadales</taxon>
        <taxon>Alteromonadaceae</taxon>
    </lineage>
</organism>
<evidence type="ECO:0008006" key="4">
    <source>
        <dbReference type="Google" id="ProtNLM"/>
    </source>
</evidence>
<evidence type="ECO:0000313" key="3">
    <source>
        <dbReference type="Proteomes" id="UP001596364"/>
    </source>
</evidence>
<evidence type="ECO:0000313" key="2">
    <source>
        <dbReference type="EMBL" id="MFC6440186.1"/>
    </source>
</evidence>
<evidence type="ECO:0000256" key="1">
    <source>
        <dbReference type="SAM" id="Phobius"/>
    </source>
</evidence>
<dbReference type="EMBL" id="JBHSUS010000001">
    <property type="protein sequence ID" value="MFC6440186.1"/>
    <property type="molecule type" value="Genomic_DNA"/>
</dbReference>
<protein>
    <recommendedName>
        <fullName evidence="4">DUF4012 domain-containing protein</fullName>
    </recommendedName>
</protein>
<dbReference type="RefSeq" id="WP_131257993.1">
    <property type="nucleotide sequence ID" value="NZ_JBHSUS010000001.1"/>
</dbReference>
<keyword evidence="1" id="KW-0812">Transmembrane</keyword>
<accession>A0ABW1XKV0</accession>
<dbReference type="Proteomes" id="UP001596364">
    <property type="component" value="Unassembled WGS sequence"/>
</dbReference>
<gene>
    <name evidence="2" type="ORF">ACFP85_08505</name>
</gene>
<keyword evidence="3" id="KW-1185">Reference proteome</keyword>
<name>A0ABW1XKV0_9ALTE</name>
<comment type="caution">
    <text evidence="2">The sequence shown here is derived from an EMBL/GenBank/DDBJ whole genome shotgun (WGS) entry which is preliminary data.</text>
</comment>
<sequence length="415" mass="47122">MTLPVSRNTFRWVVIGGVICLFGALWWRLLSDDPLMPEVAALQAQYNQPGSSGTDGFYMLFGLTTDEQDLLAAGKRVYQQRQTLANKPRLEDLTGAGLNTICEESNAACLQDIRTNLNEIRAIVASSQQHIEQLIQLSNAEGFFHPGIPSFEEDIQPFTELHKAFSNLLLFNIAEHNFQAFKYHFSLAAQLAGKLVCESDTPISLIMGIVLRMRLIQTAQRAVQHGMAPDPSFLNDENWQVDCALAPSGRLRIVEREFVITLNMMDWVKRTTSQNEAMVGSGLQGFPSWSHTILFKVNRTKNKAYRFWFADETEQQSRREQLKNWRWYKADPLNIVGDILLVTAFPRIIEIEYDLGNNHMMYLLFKQTLLKTEGVDNWQIPSPLDGSMPQEINGALCYLIPNDEPVCLAKPEHNV</sequence>